<organism evidence="3 4">
    <name type="scientific">Symbiodinium microadriaticum</name>
    <name type="common">Dinoflagellate</name>
    <name type="synonym">Zooxanthella microadriatica</name>
    <dbReference type="NCBI Taxonomy" id="2951"/>
    <lineage>
        <taxon>Eukaryota</taxon>
        <taxon>Sar</taxon>
        <taxon>Alveolata</taxon>
        <taxon>Dinophyceae</taxon>
        <taxon>Suessiales</taxon>
        <taxon>Symbiodiniaceae</taxon>
        <taxon>Symbiodinium</taxon>
    </lineage>
</organism>
<dbReference type="SMART" id="SM00554">
    <property type="entry name" value="FAS1"/>
    <property type="match status" value="1"/>
</dbReference>
<proteinExistence type="predicted"/>
<dbReference type="Gene3D" id="2.30.180.10">
    <property type="entry name" value="FAS1 domain"/>
    <property type="match status" value="1"/>
</dbReference>
<accession>A0A1Q9DKQ5</accession>
<keyword evidence="4" id="KW-1185">Reference proteome</keyword>
<dbReference type="Pfam" id="PF02469">
    <property type="entry name" value="Fasciclin"/>
    <property type="match status" value="1"/>
</dbReference>
<dbReference type="InterPro" id="IPR011990">
    <property type="entry name" value="TPR-like_helical_dom_sf"/>
</dbReference>
<evidence type="ECO:0000256" key="1">
    <source>
        <dbReference type="SAM" id="MobiDB-lite"/>
    </source>
</evidence>
<protein>
    <recommendedName>
        <fullName evidence="2">FAS1 domain-containing protein</fullName>
    </recommendedName>
</protein>
<dbReference type="Gene3D" id="1.25.40.10">
    <property type="entry name" value="Tetratricopeptide repeat domain"/>
    <property type="match status" value="1"/>
</dbReference>
<dbReference type="PROSITE" id="PS01165">
    <property type="entry name" value="COPPER_AMINE_OXID_2"/>
    <property type="match status" value="1"/>
</dbReference>
<name>A0A1Q9DKQ5_SYMMI</name>
<sequence>MSDTVIEDRHMQEPAEGMRAAMQAASIFRSEPVQRREIRDAEIDCVLMQIQAHAMLGNFEEAFNAGVEHGRRFKDLQNRRGEGCVLMKLVDLHRRRLETDKAMKVLQFIPNLFSLAGDRIQEGRALEQIARILLEKGDVLQAQKVADACAMNFRKYGSRFYRGRAALLAADVQVNLMSIDKGSPVQLLEMAQEAVYLLRSCDDLQKSECHVLIFQEAAILNSQLLSAMSKEAIQTSRESQEVSRKQQQASAEASALLLEAGAHVQQQDFGESQRCVREAKELYSSDFDDAGEASANDFLAYIKKVFVRRNSGLWAPALFVCILASGVGDTMAVAMERPPVHRLRHTGASILSGTDSVRSSRTGSRAGDVEPEDMGYARPEQNPGLAALERPPPMVPMPGGALPVLDAPWIPQMPGDMPFGMESSRSGSSRPEAIDERPPSASRSGLLYSDKAPNPMEPYQGPAQNVPVLQKVATKRRGPPEQVPKAVWTDSVAHLPGDEEWPLHAVPLFIFGGVDRPRPAYREEIKFTLRNDKYVSFALRLRCGTGDHYMGGTVGLMHSPDRQEALVGDKGQLATIIDLVVQPDNSVIVTALGDLDFVAARTWMPRGLRGLQLAFVDVQLVGLRKFLEANSSHLHDALLRQGFEEVASALSGADGPFTVFVPRDMELMDVLGGGSLQDMLQTPHLPALLACHIVRGKVPFEALYTGRTLRSIDGTILMVTFTQWPRGGPCINEIRGDHMDIFCSNGVIHVIQGVLRPAPRPGQRPRQLGRLAPVEKCWSHIAADQDGRSLHSLPGLWRTPPIVTKAETGQEDPRLFRGFALRHIGPEAAQQKAEDSVKEKGYPEKEPAVFAVRWVQAPGERHGYKVY</sequence>
<dbReference type="AlphaFoldDB" id="A0A1Q9DKQ5"/>
<dbReference type="OrthoDB" id="286301at2759"/>
<feature type="region of interest" description="Disordered" evidence="1">
    <location>
        <begin position="353"/>
        <end position="386"/>
    </location>
</feature>
<dbReference type="InterPro" id="IPR049947">
    <property type="entry name" value="Cu_Am_Ox_Cu-bd"/>
</dbReference>
<dbReference type="SUPFAM" id="SSF48452">
    <property type="entry name" value="TPR-like"/>
    <property type="match status" value="1"/>
</dbReference>
<comment type="caution">
    <text evidence="3">The sequence shown here is derived from an EMBL/GenBank/DDBJ whole genome shotgun (WGS) entry which is preliminary data.</text>
</comment>
<dbReference type="PROSITE" id="PS50213">
    <property type="entry name" value="FAS1"/>
    <property type="match status" value="1"/>
</dbReference>
<feature type="compositionally biased region" description="Polar residues" evidence="1">
    <location>
        <begin position="353"/>
        <end position="363"/>
    </location>
</feature>
<reference evidence="3 4" key="1">
    <citation type="submission" date="2016-02" db="EMBL/GenBank/DDBJ databases">
        <title>Genome analysis of coral dinoflagellate symbionts highlights evolutionary adaptations to a symbiotic lifestyle.</title>
        <authorList>
            <person name="Aranda M."/>
            <person name="Li Y."/>
            <person name="Liew Y.J."/>
            <person name="Baumgarten S."/>
            <person name="Simakov O."/>
            <person name="Wilson M."/>
            <person name="Piel J."/>
            <person name="Ashoor H."/>
            <person name="Bougouffa S."/>
            <person name="Bajic V.B."/>
            <person name="Ryu T."/>
            <person name="Ravasi T."/>
            <person name="Bayer T."/>
            <person name="Micklem G."/>
            <person name="Kim H."/>
            <person name="Bhak J."/>
            <person name="Lajeunesse T.C."/>
            <person name="Voolstra C.R."/>
        </authorList>
    </citation>
    <scope>NUCLEOTIDE SEQUENCE [LARGE SCALE GENOMIC DNA]</scope>
    <source>
        <strain evidence="3 4">CCMP2467</strain>
    </source>
</reference>
<dbReference type="SUPFAM" id="SSF82153">
    <property type="entry name" value="FAS1 domain"/>
    <property type="match status" value="1"/>
</dbReference>
<dbReference type="Proteomes" id="UP000186817">
    <property type="component" value="Unassembled WGS sequence"/>
</dbReference>
<dbReference type="InterPro" id="IPR000782">
    <property type="entry name" value="FAS1_domain"/>
</dbReference>
<evidence type="ECO:0000313" key="4">
    <source>
        <dbReference type="Proteomes" id="UP000186817"/>
    </source>
</evidence>
<evidence type="ECO:0000259" key="2">
    <source>
        <dbReference type="PROSITE" id="PS50213"/>
    </source>
</evidence>
<evidence type="ECO:0000313" key="3">
    <source>
        <dbReference type="EMBL" id="OLP95764.1"/>
    </source>
</evidence>
<dbReference type="InterPro" id="IPR036378">
    <property type="entry name" value="FAS1_dom_sf"/>
</dbReference>
<gene>
    <name evidence="3" type="ORF">AK812_SmicGene22076</name>
</gene>
<feature type="region of interest" description="Disordered" evidence="1">
    <location>
        <begin position="417"/>
        <end position="463"/>
    </location>
</feature>
<dbReference type="EMBL" id="LSRX01000491">
    <property type="protein sequence ID" value="OLP95764.1"/>
    <property type="molecule type" value="Genomic_DNA"/>
</dbReference>
<feature type="domain" description="FAS1" evidence="2">
    <location>
        <begin position="623"/>
        <end position="755"/>
    </location>
</feature>